<keyword evidence="1" id="KW-0732">Signal</keyword>
<dbReference type="PANTHER" id="PTHR43752:SF2">
    <property type="entry name" value="BNR_ASP-BOX REPEAT FAMILY PROTEIN"/>
    <property type="match status" value="1"/>
</dbReference>
<dbReference type="InterPro" id="IPR023296">
    <property type="entry name" value="Glyco_hydro_beta-prop_sf"/>
</dbReference>
<dbReference type="EC" id="3.2.1.18" evidence="2"/>
<proteinExistence type="predicted"/>
<keyword evidence="2" id="KW-0326">Glycosidase</keyword>
<feature type="signal peptide" evidence="1">
    <location>
        <begin position="1"/>
        <end position="25"/>
    </location>
</feature>
<evidence type="ECO:0000313" key="3">
    <source>
        <dbReference type="Proteomes" id="UP000739538"/>
    </source>
</evidence>
<dbReference type="AlphaFoldDB" id="A0A956NG20"/>
<reference evidence="2" key="1">
    <citation type="submission" date="2020-04" db="EMBL/GenBank/DDBJ databases">
        <authorList>
            <person name="Zhang T."/>
        </authorList>
    </citation>
    <scope>NUCLEOTIDE SEQUENCE</scope>
    <source>
        <strain evidence="2">HKST-UBA02</strain>
    </source>
</reference>
<dbReference type="Gene3D" id="2.115.10.20">
    <property type="entry name" value="Glycosyl hydrolase domain, family 43"/>
    <property type="match status" value="1"/>
</dbReference>
<sequence length="431" mass="46508">MSWPARPFAIATTALLALLAGPASADPVRVTVTGEGFFSYQPSLLETTSGDLLIAYERLNASLIGDLFLTRSTDGGASWGAPEPLVTTTANERHPALVQLQDGTFQLYYLSNEGGGYRIRYATSPDAVSWTPVGIVDLGWTTESLVNPTVCVESDGSLTMTYDYLSHGGYVAHSGDGLAWDQDRVQVSTGPLNRIMRHSDGTYVLSYQKQVGTTTQIDIFTRTSTDRVVWSPETTVTTVQNCHDSFPLELANGEFEIFYAVSQGGPYDLYSQTSPDGETWSTEENWFPYAGWDTQPHPVLLSSGDVAVAWARGPVQTGTDVYFEVIRDPAAVGSGAASPGARLDSAALIVSPNPFRAEIRVAWSVPGEPVSQARVIDALGRHVATLDRQRAGDSVLWDGRDDRGRAVVAGTYYVEARGPLGPATARVVFVR</sequence>
<accession>A0A956NG20</accession>
<gene>
    <name evidence="2" type="ORF">KDA27_22010</name>
</gene>
<dbReference type="Proteomes" id="UP000739538">
    <property type="component" value="Unassembled WGS sequence"/>
</dbReference>
<evidence type="ECO:0000256" key="1">
    <source>
        <dbReference type="SAM" id="SignalP"/>
    </source>
</evidence>
<evidence type="ECO:0000313" key="2">
    <source>
        <dbReference type="EMBL" id="MCA9758488.1"/>
    </source>
</evidence>
<organism evidence="2 3">
    <name type="scientific">Eiseniibacteriota bacterium</name>
    <dbReference type="NCBI Taxonomy" id="2212470"/>
    <lineage>
        <taxon>Bacteria</taxon>
        <taxon>Candidatus Eiseniibacteriota</taxon>
    </lineage>
</organism>
<name>A0A956NG20_UNCEI</name>
<reference evidence="2" key="2">
    <citation type="journal article" date="2021" name="Microbiome">
        <title>Successional dynamics and alternative stable states in a saline activated sludge microbial community over 9 years.</title>
        <authorList>
            <person name="Wang Y."/>
            <person name="Ye J."/>
            <person name="Ju F."/>
            <person name="Liu L."/>
            <person name="Boyd J.A."/>
            <person name="Deng Y."/>
            <person name="Parks D.H."/>
            <person name="Jiang X."/>
            <person name="Yin X."/>
            <person name="Woodcroft B.J."/>
            <person name="Tyson G.W."/>
            <person name="Hugenholtz P."/>
            <person name="Polz M.F."/>
            <person name="Zhang T."/>
        </authorList>
    </citation>
    <scope>NUCLEOTIDE SEQUENCE</scope>
    <source>
        <strain evidence="2">HKST-UBA02</strain>
    </source>
</reference>
<dbReference type="SUPFAM" id="SSF50939">
    <property type="entry name" value="Sialidases"/>
    <property type="match status" value="1"/>
</dbReference>
<dbReference type="EMBL" id="JAGQHS010000178">
    <property type="protein sequence ID" value="MCA9758488.1"/>
    <property type="molecule type" value="Genomic_DNA"/>
</dbReference>
<dbReference type="PROSITE" id="PS50194">
    <property type="entry name" value="FILAMIN_REPEAT"/>
    <property type="match status" value="1"/>
</dbReference>
<comment type="caution">
    <text evidence="2">The sequence shown here is derived from an EMBL/GenBank/DDBJ whole genome shotgun (WGS) entry which is preliminary data.</text>
</comment>
<dbReference type="SUPFAM" id="SSF75005">
    <property type="entry name" value="Arabinanase/levansucrase/invertase"/>
    <property type="match status" value="1"/>
</dbReference>
<dbReference type="PANTHER" id="PTHR43752">
    <property type="entry name" value="BNR/ASP-BOX REPEAT FAMILY PROTEIN"/>
    <property type="match status" value="1"/>
</dbReference>
<dbReference type="CDD" id="cd15482">
    <property type="entry name" value="Sialidase_non-viral"/>
    <property type="match status" value="1"/>
</dbReference>
<feature type="chain" id="PRO_5037648740" evidence="1">
    <location>
        <begin position="26"/>
        <end position="431"/>
    </location>
</feature>
<dbReference type="InterPro" id="IPR036278">
    <property type="entry name" value="Sialidase_sf"/>
</dbReference>
<protein>
    <submittedName>
        <fullName evidence="2">Exo-alpha-sialidase</fullName>
        <ecNumber evidence="2">3.2.1.18</ecNumber>
    </submittedName>
</protein>
<keyword evidence="2" id="KW-0378">Hydrolase</keyword>
<dbReference type="Gene3D" id="2.120.10.10">
    <property type="match status" value="1"/>
</dbReference>
<dbReference type="GO" id="GO:0004308">
    <property type="term" value="F:exo-alpha-sialidase activity"/>
    <property type="evidence" value="ECO:0007669"/>
    <property type="project" value="UniProtKB-EC"/>
</dbReference>
<dbReference type="InterPro" id="IPR017868">
    <property type="entry name" value="Filamin/ABP280_repeat-like"/>
</dbReference>
<dbReference type="Gene3D" id="2.60.40.4070">
    <property type="match status" value="1"/>
</dbReference>